<reference evidence="1 2" key="2">
    <citation type="submission" date="2013-04" db="EMBL/GenBank/DDBJ databases">
        <title>Comparative genomics of 12 strains of Erwinia amylovora identifies a pan-genome with a large conserved core and provides insights into host specificity.</title>
        <authorList>
            <person name="Mann R.A."/>
            <person name="Smits T.H.M."/>
            <person name="Buehlmann A."/>
            <person name="Blom J."/>
            <person name="Goesmann A."/>
            <person name="Frey J.E."/>
            <person name="Plummer K.M."/>
            <person name="Beer S.V."/>
            <person name="Luck J."/>
            <person name="Duffy B."/>
            <person name="Rodoni B."/>
        </authorList>
    </citation>
    <scope>NUCLEOTIDE SEQUENCE [LARGE SCALE GENOMIC DNA]</scope>
    <source>
        <strain evidence="2">CFBP 1232</strain>
    </source>
</reference>
<organism evidence="1 2">
    <name type="scientific">Erwinia amylovora NBRC 12687 = CFBP 1232</name>
    <dbReference type="NCBI Taxonomy" id="1219359"/>
    <lineage>
        <taxon>Bacteria</taxon>
        <taxon>Pseudomonadati</taxon>
        <taxon>Pseudomonadota</taxon>
        <taxon>Gammaproteobacteria</taxon>
        <taxon>Enterobacterales</taxon>
        <taxon>Erwiniaceae</taxon>
        <taxon>Erwinia</taxon>
    </lineage>
</organism>
<proteinExistence type="predicted"/>
<dbReference type="SUPFAM" id="SSF69118">
    <property type="entry name" value="AhpD-like"/>
    <property type="match status" value="2"/>
</dbReference>
<name>A0A831A519_ERWAM</name>
<dbReference type="PANTHER" id="PTHR35446">
    <property type="entry name" value="SI:CH211-175M2.5"/>
    <property type="match status" value="1"/>
</dbReference>
<dbReference type="PANTHER" id="PTHR35446:SF3">
    <property type="entry name" value="CMD DOMAIN-CONTAINING PROTEIN"/>
    <property type="match status" value="1"/>
</dbReference>
<evidence type="ECO:0000313" key="2">
    <source>
        <dbReference type="Proteomes" id="UP000013111"/>
    </source>
</evidence>
<dbReference type="EMBL" id="CAPB01000020">
    <property type="protein sequence ID" value="CCO93872.1"/>
    <property type="molecule type" value="Genomic_DNA"/>
</dbReference>
<comment type="caution">
    <text evidence="1">The sequence shown here is derived from an EMBL/GenBank/DDBJ whole genome shotgun (WGS) entry which is preliminary data.</text>
</comment>
<dbReference type="InterPro" id="IPR029032">
    <property type="entry name" value="AhpD-like"/>
</dbReference>
<dbReference type="Gene3D" id="1.20.1290.10">
    <property type="entry name" value="AhpD-like"/>
    <property type="match status" value="2"/>
</dbReference>
<evidence type="ECO:0000313" key="1">
    <source>
        <dbReference type="EMBL" id="CCO93872.1"/>
    </source>
</evidence>
<reference evidence="1 2" key="1">
    <citation type="submission" date="2012-11" db="EMBL/GenBank/DDBJ databases">
        <authorList>
            <person name="Linke B."/>
        </authorList>
    </citation>
    <scope>NUCLEOTIDE SEQUENCE [LARGE SCALE GENOMIC DNA]</scope>
    <source>
        <strain evidence="2">CFBP 1232</strain>
    </source>
</reference>
<dbReference type="GeneID" id="97606133"/>
<gene>
    <name evidence="1" type="ORF">BN437_1942</name>
</gene>
<dbReference type="Proteomes" id="UP000013111">
    <property type="component" value="Unassembled WGS sequence"/>
</dbReference>
<dbReference type="RefSeq" id="WP_004157710.1">
    <property type="nucleotide sequence ID" value="NZ_BAYW01000009.1"/>
</dbReference>
<dbReference type="AlphaFoldDB" id="A0A831A519"/>
<protein>
    <submittedName>
        <fullName evidence="1">Uncharacterized protein</fullName>
    </submittedName>
</protein>
<accession>A0A831A519</accession>
<sequence length="379" mass="41838">MEQRRITGNNYWYHETQTSLPSQRAPLVPEAATVEDRFLLGLAQIVDQDVKSILRQTHPTLQASRRLYQLLFPAQLATTLSHTLTLYDRLSSALTVAQVAGVQRLCNHYAARLHPLPGPDSSRESNHRLTQITEFVRQLASQPTLINAAALQRLDEVGLSAPDIISLSQVVGFVSYQARVIAGIHALLALPVSWMPGMRVPPDADHRLFSSIKDWQPLVAPVEMRYAAPDQLEAIAHSQPFNDLQVAARLFAHDAKTLSEWSQLLEKLADDSHNPLNALAAAVAARINGSHFCFSRYPAGELREALKVSIQQGLSIADKQQQQVIQFAAQLTRSPERVSAVHIQPMKDAGLNLAQIFAVIHSVAVSSWCNRLMQGLGTS</sequence>